<dbReference type="Pfam" id="PF13377">
    <property type="entry name" value="Peripla_BP_3"/>
    <property type="match status" value="1"/>
</dbReference>
<accession>A0A6J7VRN2</accession>
<dbReference type="InterPro" id="IPR028082">
    <property type="entry name" value="Peripla_BP_I"/>
</dbReference>
<dbReference type="Gene3D" id="3.40.50.2300">
    <property type="match status" value="2"/>
</dbReference>
<dbReference type="CDD" id="cd06267">
    <property type="entry name" value="PBP1_LacI_sugar_binding-like"/>
    <property type="match status" value="1"/>
</dbReference>
<feature type="domain" description="HTH lacI-type" evidence="4">
    <location>
        <begin position="7"/>
        <end position="61"/>
    </location>
</feature>
<dbReference type="AlphaFoldDB" id="A0A6J7VRN2"/>
<dbReference type="GO" id="GO:0003700">
    <property type="term" value="F:DNA-binding transcription factor activity"/>
    <property type="evidence" value="ECO:0007669"/>
    <property type="project" value="TreeGrafter"/>
</dbReference>
<protein>
    <submittedName>
        <fullName evidence="5">Unannotated protein</fullName>
    </submittedName>
</protein>
<dbReference type="SUPFAM" id="SSF53822">
    <property type="entry name" value="Periplasmic binding protein-like I"/>
    <property type="match status" value="1"/>
</dbReference>
<reference evidence="5" key="1">
    <citation type="submission" date="2020-05" db="EMBL/GenBank/DDBJ databases">
        <authorList>
            <person name="Chiriac C."/>
            <person name="Salcher M."/>
            <person name="Ghai R."/>
            <person name="Kavagutti S V."/>
        </authorList>
    </citation>
    <scope>NUCLEOTIDE SEQUENCE</scope>
</reference>
<dbReference type="InterPro" id="IPR000843">
    <property type="entry name" value="HTH_LacI"/>
</dbReference>
<sequence length="339" mass="37124">MPTSSRPTLEDVARVSGYSRATISRVVRNVENVDPRIVQEVNEAIEKTGYRINLAARALAGGSTQTIGVVFRENFGDLFQNSYWGQVLEGVYASLSEVNYQQVFLINDSEHFKQVEQYLLNGHVDGVLFLSVSEEDDLLTDVIARGLPVSVFGPAIRNVPVPYVNGDEQVSGSIAAQYLLKQGAKKLGIISGGKGINASKYRAQGFTSYLESINFHFEKSSIQAGDFTREGAAKATEELLRKHPEIDGIYVLSDLMSTGVLEKLRELGKRVPEDIMLVSMDNSPTALSTNPQLTSIGYNAFDGGKLLGELILEAIAGKPARSVTFMPSLIERESTKRKK</sequence>
<dbReference type="EMBL" id="CAFBRW010000004">
    <property type="protein sequence ID" value="CAB5108700.1"/>
    <property type="molecule type" value="Genomic_DNA"/>
</dbReference>
<keyword evidence="1" id="KW-0805">Transcription regulation</keyword>
<dbReference type="GO" id="GO:0000976">
    <property type="term" value="F:transcription cis-regulatory region binding"/>
    <property type="evidence" value="ECO:0007669"/>
    <property type="project" value="TreeGrafter"/>
</dbReference>
<dbReference type="SUPFAM" id="SSF47413">
    <property type="entry name" value="lambda repressor-like DNA-binding domains"/>
    <property type="match status" value="1"/>
</dbReference>
<keyword evidence="3" id="KW-0804">Transcription</keyword>
<dbReference type="PROSITE" id="PS50932">
    <property type="entry name" value="HTH_LACI_2"/>
    <property type="match status" value="1"/>
</dbReference>
<evidence type="ECO:0000259" key="4">
    <source>
        <dbReference type="PROSITE" id="PS50932"/>
    </source>
</evidence>
<keyword evidence="2" id="KW-0238">DNA-binding</keyword>
<evidence type="ECO:0000256" key="2">
    <source>
        <dbReference type="ARBA" id="ARBA00023125"/>
    </source>
</evidence>
<dbReference type="CDD" id="cd01392">
    <property type="entry name" value="HTH_LacI"/>
    <property type="match status" value="1"/>
</dbReference>
<dbReference type="PANTHER" id="PTHR30146">
    <property type="entry name" value="LACI-RELATED TRANSCRIPTIONAL REPRESSOR"/>
    <property type="match status" value="1"/>
</dbReference>
<dbReference type="Gene3D" id="1.10.260.40">
    <property type="entry name" value="lambda repressor-like DNA-binding domains"/>
    <property type="match status" value="1"/>
</dbReference>
<dbReference type="InterPro" id="IPR010982">
    <property type="entry name" value="Lambda_DNA-bd_dom_sf"/>
</dbReference>
<name>A0A6J7VRN2_9ZZZZ</name>
<evidence type="ECO:0000256" key="1">
    <source>
        <dbReference type="ARBA" id="ARBA00023015"/>
    </source>
</evidence>
<dbReference type="Pfam" id="PF00356">
    <property type="entry name" value="LacI"/>
    <property type="match status" value="1"/>
</dbReference>
<proteinExistence type="predicted"/>
<dbReference type="PANTHER" id="PTHR30146:SF109">
    <property type="entry name" value="HTH-TYPE TRANSCRIPTIONAL REGULATOR GALS"/>
    <property type="match status" value="1"/>
</dbReference>
<organism evidence="5">
    <name type="scientific">freshwater metagenome</name>
    <dbReference type="NCBI Taxonomy" id="449393"/>
    <lineage>
        <taxon>unclassified sequences</taxon>
        <taxon>metagenomes</taxon>
        <taxon>ecological metagenomes</taxon>
    </lineage>
</organism>
<gene>
    <name evidence="5" type="ORF">UFOPK4424_00043</name>
</gene>
<dbReference type="SMART" id="SM00354">
    <property type="entry name" value="HTH_LACI"/>
    <property type="match status" value="1"/>
</dbReference>
<dbReference type="InterPro" id="IPR046335">
    <property type="entry name" value="LacI/GalR-like_sensor"/>
</dbReference>
<evidence type="ECO:0000256" key="3">
    <source>
        <dbReference type="ARBA" id="ARBA00023163"/>
    </source>
</evidence>
<evidence type="ECO:0000313" key="5">
    <source>
        <dbReference type="EMBL" id="CAB5108700.1"/>
    </source>
</evidence>